<evidence type="ECO:0000313" key="2">
    <source>
        <dbReference type="Proteomes" id="UP000256899"/>
    </source>
</evidence>
<keyword evidence="2" id="KW-1185">Reference proteome</keyword>
<dbReference type="EMBL" id="QUOT01000001">
    <property type="protein sequence ID" value="REL29243.1"/>
    <property type="molecule type" value="Genomic_DNA"/>
</dbReference>
<gene>
    <name evidence="1" type="ORF">DXX94_00025</name>
</gene>
<accession>A0A3E0TY15</accession>
<sequence>MVLISGERSEEIGEDSISNDLKIKLLYNLLYVNSEKPGKLISDYNTTDHPLMDALDKSVKYADAVEKLRKIPGFTAMANKLEKEGKEKIKQADDKVTSIVKSQVGEENVERQDTA</sequence>
<proteinExistence type="predicted"/>
<reference evidence="2" key="1">
    <citation type="submission" date="2018-08" db="EMBL/GenBank/DDBJ databases">
        <title>Thalassotalea euphylliae genome.</title>
        <authorList>
            <person name="Summers S."/>
            <person name="Rice S.A."/>
            <person name="Freckelton M.L."/>
            <person name="Nedved B.T."/>
            <person name="Hadfield M.G."/>
        </authorList>
    </citation>
    <scope>NUCLEOTIDE SEQUENCE [LARGE SCALE GENOMIC DNA]</scope>
    <source>
        <strain evidence="2">H3</strain>
    </source>
</reference>
<protein>
    <submittedName>
        <fullName evidence="1">Uncharacterized protein</fullName>
    </submittedName>
</protein>
<name>A0A3E0TY15_9GAMM</name>
<dbReference type="AlphaFoldDB" id="A0A3E0TY15"/>
<evidence type="ECO:0000313" key="1">
    <source>
        <dbReference type="EMBL" id="REL29243.1"/>
    </source>
</evidence>
<organism evidence="1 2">
    <name type="scientific">Thalassotalea euphylliae</name>
    <dbReference type="NCBI Taxonomy" id="1655234"/>
    <lineage>
        <taxon>Bacteria</taxon>
        <taxon>Pseudomonadati</taxon>
        <taxon>Pseudomonadota</taxon>
        <taxon>Gammaproteobacteria</taxon>
        <taxon>Alteromonadales</taxon>
        <taxon>Colwelliaceae</taxon>
        <taxon>Thalassotalea</taxon>
    </lineage>
</organism>
<dbReference type="Proteomes" id="UP000256899">
    <property type="component" value="Unassembled WGS sequence"/>
</dbReference>
<comment type="caution">
    <text evidence="1">The sequence shown here is derived from an EMBL/GenBank/DDBJ whole genome shotgun (WGS) entry which is preliminary data.</text>
</comment>
<dbReference type="RefSeq" id="WP_116013040.1">
    <property type="nucleotide sequence ID" value="NZ_QUOT01000001.1"/>
</dbReference>